<proteinExistence type="inferred from homology"/>
<dbReference type="PANTHER" id="PTHR10291:SF43">
    <property type="entry name" value="DEHYDRODOLICHYL DIPHOSPHATE SYNTHASE COMPLEX SUBUNIT DHDDS"/>
    <property type="match status" value="1"/>
</dbReference>
<dbReference type="GO" id="GO:0045547">
    <property type="term" value="F:ditrans,polycis-polyprenyl diphosphate synthase [(2E,6E)-farnesyl diphosphate specific] activity"/>
    <property type="evidence" value="ECO:0007669"/>
    <property type="project" value="UniProtKB-EC"/>
</dbReference>
<dbReference type="STRING" id="1965070.A0A3S3PJ51"/>
<reference evidence="5" key="2">
    <citation type="submission" date="2018-11" db="EMBL/GenBank/DDBJ databases">
        <title>Trombidioid mite genomics.</title>
        <authorList>
            <person name="Dong X."/>
        </authorList>
    </citation>
    <scope>NUCLEOTIDE SEQUENCE</scope>
    <source>
        <strain evidence="5">UoL-WK</strain>
    </source>
</reference>
<dbReference type="EMBL" id="NCKU01007894">
    <property type="protein sequence ID" value="RWS02303.1"/>
    <property type="molecule type" value="Genomic_DNA"/>
</dbReference>
<protein>
    <recommendedName>
        <fullName evidence="4">Alkyl transferase</fullName>
        <ecNumber evidence="4">2.5.1.-</ecNumber>
    </recommendedName>
</protein>
<dbReference type="Pfam" id="PF01255">
    <property type="entry name" value="Prenyltransf"/>
    <property type="match status" value="1"/>
</dbReference>
<comment type="similarity">
    <text evidence="1 4">Belongs to the UPP synthase family.</text>
</comment>
<evidence type="ECO:0000313" key="6">
    <source>
        <dbReference type="EMBL" id="RWS02303.1"/>
    </source>
</evidence>
<keyword evidence="7" id="KW-1185">Reference proteome</keyword>
<dbReference type="Gene3D" id="3.40.1180.10">
    <property type="entry name" value="Decaprenyl diphosphate synthase-like"/>
    <property type="match status" value="1"/>
</dbReference>
<dbReference type="GO" id="GO:0016094">
    <property type="term" value="P:polyprenol biosynthetic process"/>
    <property type="evidence" value="ECO:0007669"/>
    <property type="project" value="TreeGrafter"/>
</dbReference>
<evidence type="ECO:0000256" key="3">
    <source>
        <dbReference type="ARBA" id="ARBA00047353"/>
    </source>
</evidence>
<dbReference type="EC" id="2.5.1.-" evidence="4"/>
<comment type="catalytic activity">
    <reaction evidence="3">
        <text>n isopentenyl diphosphate + (2E,6E)-farnesyl diphosphate = a di-trans,poly-cis-polyprenyl diphosphate + n diphosphate</text>
        <dbReference type="Rhea" id="RHEA:53008"/>
        <dbReference type="Rhea" id="RHEA-COMP:19494"/>
        <dbReference type="ChEBI" id="CHEBI:33019"/>
        <dbReference type="ChEBI" id="CHEBI:128769"/>
        <dbReference type="ChEBI" id="CHEBI:136960"/>
        <dbReference type="ChEBI" id="CHEBI:175763"/>
        <dbReference type="EC" id="2.5.1.87"/>
    </reaction>
</comment>
<evidence type="ECO:0000256" key="2">
    <source>
        <dbReference type="ARBA" id="ARBA00022679"/>
    </source>
</evidence>
<dbReference type="EMBL" id="NCKU01007967">
    <property type="protein sequence ID" value="RWS02239.1"/>
    <property type="molecule type" value="Genomic_DNA"/>
</dbReference>
<dbReference type="GO" id="GO:1904423">
    <property type="term" value="C:dehydrodolichyl diphosphate synthase complex"/>
    <property type="evidence" value="ECO:0007669"/>
    <property type="project" value="TreeGrafter"/>
</dbReference>
<gene>
    <name evidence="5" type="ORF">B4U79_00669</name>
    <name evidence="6" type="ORF">B4U79_10529</name>
</gene>
<name>A0A3S3PJ51_9ACAR</name>
<dbReference type="HAMAP" id="MF_01139">
    <property type="entry name" value="ISPT"/>
    <property type="match status" value="1"/>
</dbReference>
<dbReference type="AlphaFoldDB" id="A0A3S3PJ51"/>
<reference evidence="5 7" key="1">
    <citation type="journal article" date="2018" name="Gigascience">
        <title>Genomes of trombidid mites reveal novel predicted allergens and laterally-transferred genes associated with secondary metabolism.</title>
        <authorList>
            <person name="Dong X."/>
            <person name="Chaisiri K."/>
            <person name="Xia D."/>
            <person name="Armstrong S.D."/>
            <person name="Fang Y."/>
            <person name="Donnelly M.J."/>
            <person name="Kadowaki T."/>
            <person name="McGarry J.W."/>
            <person name="Darby A.C."/>
            <person name="Makepeace B.L."/>
        </authorList>
    </citation>
    <scope>NUCLEOTIDE SEQUENCE [LARGE SCALE GENOMIC DNA]</scope>
    <source>
        <strain evidence="5">UoL-WK</strain>
    </source>
</reference>
<organism evidence="5 7">
    <name type="scientific">Dinothrombium tinctorium</name>
    <dbReference type="NCBI Taxonomy" id="1965070"/>
    <lineage>
        <taxon>Eukaryota</taxon>
        <taxon>Metazoa</taxon>
        <taxon>Ecdysozoa</taxon>
        <taxon>Arthropoda</taxon>
        <taxon>Chelicerata</taxon>
        <taxon>Arachnida</taxon>
        <taxon>Acari</taxon>
        <taxon>Acariformes</taxon>
        <taxon>Trombidiformes</taxon>
        <taxon>Prostigmata</taxon>
        <taxon>Anystina</taxon>
        <taxon>Parasitengona</taxon>
        <taxon>Trombidioidea</taxon>
        <taxon>Trombidiidae</taxon>
        <taxon>Dinothrombium</taxon>
    </lineage>
</organism>
<keyword evidence="2 4" id="KW-0808">Transferase</keyword>
<dbReference type="Proteomes" id="UP000285301">
    <property type="component" value="Unassembled WGS sequence"/>
</dbReference>
<sequence length="314" mass="36839">MSTDYFNSHLPFLRKFEPSFLQRLAINILSSGVLPKHVTIILDGNRRWARQRGLPTIEGHKRAINTLAEAFSWIRFFNIPEVTAYVFSIENLKRPREEVDGLMNFGLKLLKKLSKELDDFHTCGIRFRVFGNYELIPPKMRSYASKIELATKNNSRVTLNFAFFYTSTDEISCAANKLKDGVENDYIKISDIDEYSLEKCFFTGDGHTPDYLLRTSGEQRLSDFFLWQLADKPLLFHSINWPDFSFYHFCGSLFLYNYFTQNAKEIKTYNSIQVENESDAERSERISNFIENVRKQHFDQLQMYASEFEDPTFE</sequence>
<comment type="caution">
    <text evidence="5">The sequence shown here is derived from an EMBL/GenBank/DDBJ whole genome shotgun (WGS) entry which is preliminary data.</text>
</comment>
<dbReference type="SUPFAM" id="SSF64005">
    <property type="entry name" value="Undecaprenyl diphosphate synthase"/>
    <property type="match status" value="1"/>
</dbReference>
<evidence type="ECO:0000313" key="7">
    <source>
        <dbReference type="Proteomes" id="UP000285301"/>
    </source>
</evidence>
<accession>A0A3S3PJ51</accession>
<dbReference type="InterPro" id="IPR036424">
    <property type="entry name" value="UPP_synth-like_sf"/>
</dbReference>
<dbReference type="CDD" id="cd00475">
    <property type="entry name" value="Cis_IPPS"/>
    <property type="match status" value="1"/>
</dbReference>
<dbReference type="GO" id="GO:0005783">
    <property type="term" value="C:endoplasmic reticulum"/>
    <property type="evidence" value="ECO:0007669"/>
    <property type="project" value="TreeGrafter"/>
</dbReference>
<evidence type="ECO:0000256" key="4">
    <source>
        <dbReference type="RuleBase" id="RU363018"/>
    </source>
</evidence>
<dbReference type="InterPro" id="IPR001441">
    <property type="entry name" value="UPP_synth-like"/>
</dbReference>
<evidence type="ECO:0000313" key="5">
    <source>
        <dbReference type="EMBL" id="RWS02239.1"/>
    </source>
</evidence>
<evidence type="ECO:0000256" key="1">
    <source>
        <dbReference type="ARBA" id="ARBA00005432"/>
    </source>
</evidence>
<dbReference type="NCBIfam" id="TIGR00055">
    <property type="entry name" value="uppS"/>
    <property type="match status" value="1"/>
</dbReference>
<dbReference type="OrthoDB" id="4173905at2759"/>
<dbReference type="PANTHER" id="PTHR10291">
    <property type="entry name" value="DEHYDRODOLICHYL DIPHOSPHATE SYNTHASE FAMILY MEMBER"/>
    <property type="match status" value="1"/>
</dbReference>